<feature type="domain" description="Peptidase S9 prolyl oligopeptidase catalytic" evidence="2">
    <location>
        <begin position="14"/>
        <end position="175"/>
    </location>
</feature>
<keyword evidence="1" id="KW-0378">Hydrolase</keyword>
<sequence>LLVVSSRWPRRVITTLLNSGFGVLYVNYHGSLGFGENFVRSLPGRCGDLDVKDVHHAVLTVLDAESRLSSDRVVLYGGSHGGFLVSHLIGQYPGFYKSCVAHNPVLNVLAMHEITDIPEWTIYEGTGELGDWSKVLTEKQRCEMFESSPIAHVEKVVTPYLLLIGEKDLRVPPHYRAFIRNLLVRRIPCKWVSPGIAAFRQFF</sequence>
<protein>
    <submittedName>
        <fullName evidence="3">Acylamino-acid-releasing enzyme (inferred by orthology to a human protein)</fullName>
    </submittedName>
</protein>
<dbReference type="SUPFAM" id="SSF53474">
    <property type="entry name" value="alpha/beta-Hydrolases"/>
    <property type="match status" value="1"/>
</dbReference>
<organism evidence="3">
    <name type="scientific">Nippostrongylus brasiliensis</name>
    <name type="common">Rat hookworm</name>
    <dbReference type="NCBI Taxonomy" id="27835"/>
    <lineage>
        <taxon>Eukaryota</taxon>
        <taxon>Metazoa</taxon>
        <taxon>Ecdysozoa</taxon>
        <taxon>Nematoda</taxon>
        <taxon>Chromadorea</taxon>
        <taxon>Rhabditida</taxon>
        <taxon>Rhabditina</taxon>
        <taxon>Rhabditomorpha</taxon>
        <taxon>Strongyloidea</taxon>
        <taxon>Heligmosomidae</taxon>
        <taxon>Nippostrongylus</taxon>
    </lineage>
</organism>
<dbReference type="AlphaFoldDB" id="A0A0N4YL28"/>
<dbReference type="GO" id="GO:0004252">
    <property type="term" value="F:serine-type endopeptidase activity"/>
    <property type="evidence" value="ECO:0007669"/>
    <property type="project" value="TreeGrafter"/>
</dbReference>
<accession>A0A0N4YL28</accession>
<dbReference type="Gene3D" id="3.40.50.1820">
    <property type="entry name" value="alpha/beta hydrolase"/>
    <property type="match status" value="1"/>
</dbReference>
<dbReference type="OMA" id="VECEEWW"/>
<dbReference type="PANTHER" id="PTHR42776">
    <property type="entry name" value="SERINE PEPTIDASE S9 FAMILY MEMBER"/>
    <property type="match status" value="1"/>
</dbReference>
<evidence type="ECO:0000256" key="1">
    <source>
        <dbReference type="ARBA" id="ARBA00022801"/>
    </source>
</evidence>
<dbReference type="PANTHER" id="PTHR42776:SF4">
    <property type="entry name" value="ACYLAMINO-ACID-RELEASING ENZYME"/>
    <property type="match status" value="1"/>
</dbReference>
<proteinExistence type="predicted"/>
<dbReference type="InterPro" id="IPR001375">
    <property type="entry name" value="Peptidase_S9_cat"/>
</dbReference>
<dbReference type="GO" id="GO:0006508">
    <property type="term" value="P:proteolysis"/>
    <property type="evidence" value="ECO:0007669"/>
    <property type="project" value="InterPro"/>
</dbReference>
<name>A0A0N4YL28_NIPBR</name>
<dbReference type="Pfam" id="PF00326">
    <property type="entry name" value="Peptidase_S9"/>
    <property type="match status" value="1"/>
</dbReference>
<dbReference type="InterPro" id="IPR029058">
    <property type="entry name" value="AB_hydrolase_fold"/>
</dbReference>
<evidence type="ECO:0000259" key="2">
    <source>
        <dbReference type="Pfam" id="PF00326"/>
    </source>
</evidence>
<evidence type="ECO:0000313" key="3">
    <source>
        <dbReference type="WBParaSite" id="NBR_0001778201-mRNA-1"/>
    </source>
</evidence>
<dbReference type="WBParaSite" id="NBR_0001778201-mRNA-1">
    <property type="protein sequence ID" value="NBR_0001778201-mRNA-1"/>
    <property type="gene ID" value="NBR_0001778201"/>
</dbReference>
<reference evidence="3" key="1">
    <citation type="submission" date="2017-02" db="UniProtKB">
        <authorList>
            <consortium name="WormBaseParasite"/>
        </authorList>
    </citation>
    <scope>IDENTIFICATION</scope>
</reference>